<gene>
    <name evidence="2" type="ORF">RAN64_10920</name>
</gene>
<protein>
    <submittedName>
        <fullName evidence="2">Uncharacterized protein</fullName>
    </submittedName>
</protein>
<evidence type="ECO:0000313" key="3">
    <source>
        <dbReference type="Proteomes" id="UP001238215"/>
    </source>
</evidence>
<keyword evidence="1" id="KW-0812">Transmembrane</keyword>
<keyword evidence="1" id="KW-1133">Transmembrane helix</keyword>
<feature type="transmembrane region" description="Helical" evidence="1">
    <location>
        <begin position="35"/>
        <end position="52"/>
    </location>
</feature>
<sequence length="60" mass="6562">MEQNVCKEKGCNTEIPSGEKYCSYHKNKRGEKRRTVGKVILAAGSVALAVVSKGKIKPKL</sequence>
<dbReference type="RefSeq" id="WP_002336883.1">
    <property type="nucleotide sequence ID" value="NZ_CP078095.1"/>
</dbReference>
<reference evidence="2 3" key="1">
    <citation type="submission" date="2023-08" db="EMBL/GenBank/DDBJ databases">
        <title>Whole genome sequencing of Enterococcus.</title>
        <authorList>
            <person name="Kaptchouang Tchatchouang C.D."/>
            <person name="Ateba C.N."/>
        </authorList>
    </citation>
    <scope>NUCLEOTIDE SEQUENCE [LARGE SCALE GENOMIC DNA]</scope>
    <source>
        <strain evidence="2 3">ENT3_CNKT_NWU</strain>
    </source>
</reference>
<proteinExistence type="predicted"/>
<name>A0AAJ1SL44_9ENTE</name>
<keyword evidence="1" id="KW-0472">Membrane</keyword>
<organism evidence="2 3">
    <name type="scientific">Enterococcus lactis</name>
    <dbReference type="NCBI Taxonomy" id="357441"/>
    <lineage>
        <taxon>Bacteria</taxon>
        <taxon>Bacillati</taxon>
        <taxon>Bacillota</taxon>
        <taxon>Bacilli</taxon>
        <taxon>Lactobacillales</taxon>
        <taxon>Enterococcaceae</taxon>
        <taxon>Enterococcus</taxon>
    </lineage>
</organism>
<keyword evidence="3" id="KW-1185">Reference proteome</keyword>
<dbReference type="EMBL" id="JAVBZS010000035">
    <property type="protein sequence ID" value="MDP8590528.1"/>
    <property type="molecule type" value="Genomic_DNA"/>
</dbReference>
<dbReference type="AlphaFoldDB" id="A0AAJ1SL44"/>
<comment type="caution">
    <text evidence="2">The sequence shown here is derived from an EMBL/GenBank/DDBJ whole genome shotgun (WGS) entry which is preliminary data.</text>
</comment>
<dbReference type="Proteomes" id="UP001238215">
    <property type="component" value="Unassembled WGS sequence"/>
</dbReference>
<evidence type="ECO:0000256" key="1">
    <source>
        <dbReference type="SAM" id="Phobius"/>
    </source>
</evidence>
<evidence type="ECO:0000313" key="2">
    <source>
        <dbReference type="EMBL" id="MDP8590528.1"/>
    </source>
</evidence>
<accession>A0AAJ1SL44</accession>